<sequence length="136" mass="14961">MTTIATSICEQPGENVVREPFVTNGHYDDAEASAGTSHDAPSGSAKSTADAAKEKLVKYKGVHEAPAEVKNHLMVHEDILDAALVGLPGEVPRAYLILRRPAALSKVDAKLCVKFQTRNRENKRRQKKRRNRLCEA</sequence>
<evidence type="ECO:0000256" key="1">
    <source>
        <dbReference type="SAM" id="MobiDB-lite"/>
    </source>
</evidence>
<dbReference type="Gene3D" id="3.30.300.30">
    <property type="match status" value="1"/>
</dbReference>
<evidence type="ECO:0000313" key="3">
    <source>
        <dbReference type="Proteomes" id="UP000799778"/>
    </source>
</evidence>
<feature type="region of interest" description="Disordered" evidence="1">
    <location>
        <begin position="1"/>
        <end position="51"/>
    </location>
</feature>
<dbReference type="GeneID" id="54283616"/>
<dbReference type="InterPro" id="IPR045851">
    <property type="entry name" value="AMP-bd_C_sf"/>
</dbReference>
<keyword evidence="3" id="KW-1185">Reference proteome</keyword>
<reference evidence="2" key="1">
    <citation type="journal article" date="2020" name="Stud. Mycol.">
        <title>101 Dothideomycetes genomes: a test case for predicting lifestyles and emergence of pathogens.</title>
        <authorList>
            <person name="Haridas S."/>
            <person name="Albert R."/>
            <person name="Binder M."/>
            <person name="Bloem J."/>
            <person name="Labutti K."/>
            <person name="Salamov A."/>
            <person name="Andreopoulos B."/>
            <person name="Baker S."/>
            <person name="Barry K."/>
            <person name="Bills G."/>
            <person name="Bluhm B."/>
            <person name="Cannon C."/>
            <person name="Castanera R."/>
            <person name="Culley D."/>
            <person name="Daum C."/>
            <person name="Ezra D."/>
            <person name="Gonzalez J."/>
            <person name="Henrissat B."/>
            <person name="Kuo A."/>
            <person name="Liang C."/>
            <person name="Lipzen A."/>
            <person name="Lutzoni F."/>
            <person name="Magnuson J."/>
            <person name="Mondo S."/>
            <person name="Nolan M."/>
            <person name="Ohm R."/>
            <person name="Pangilinan J."/>
            <person name="Park H.-J."/>
            <person name="Ramirez L."/>
            <person name="Alfaro M."/>
            <person name="Sun H."/>
            <person name="Tritt A."/>
            <person name="Yoshinaga Y."/>
            <person name="Zwiers L.-H."/>
            <person name="Turgeon B."/>
            <person name="Goodwin S."/>
            <person name="Spatafora J."/>
            <person name="Crous P."/>
            <person name="Grigoriev I."/>
        </authorList>
    </citation>
    <scope>NUCLEOTIDE SEQUENCE</scope>
    <source>
        <strain evidence="2">CBS 175.79</strain>
    </source>
</reference>
<dbReference type="RefSeq" id="XP_033378358.1">
    <property type="nucleotide sequence ID" value="XM_033526219.1"/>
</dbReference>
<proteinExistence type="predicted"/>
<accession>A0A6A5XAT9</accession>
<evidence type="ECO:0008006" key="4">
    <source>
        <dbReference type="Google" id="ProtNLM"/>
    </source>
</evidence>
<dbReference type="EMBL" id="ML978077">
    <property type="protein sequence ID" value="KAF2010019.1"/>
    <property type="molecule type" value="Genomic_DNA"/>
</dbReference>
<name>A0A6A5XAT9_9PLEO</name>
<protein>
    <recommendedName>
        <fullName evidence="4">AMP-binding enzyme C-terminal domain-containing protein</fullName>
    </recommendedName>
</protein>
<dbReference type="Proteomes" id="UP000799778">
    <property type="component" value="Unassembled WGS sequence"/>
</dbReference>
<organism evidence="2 3">
    <name type="scientific">Aaosphaeria arxii CBS 175.79</name>
    <dbReference type="NCBI Taxonomy" id="1450172"/>
    <lineage>
        <taxon>Eukaryota</taxon>
        <taxon>Fungi</taxon>
        <taxon>Dikarya</taxon>
        <taxon>Ascomycota</taxon>
        <taxon>Pezizomycotina</taxon>
        <taxon>Dothideomycetes</taxon>
        <taxon>Pleosporomycetidae</taxon>
        <taxon>Pleosporales</taxon>
        <taxon>Pleosporales incertae sedis</taxon>
        <taxon>Aaosphaeria</taxon>
    </lineage>
</organism>
<gene>
    <name evidence="2" type="ORF">BU24DRAFT_414461</name>
</gene>
<dbReference type="AlphaFoldDB" id="A0A6A5XAT9"/>
<dbReference type="SUPFAM" id="SSF56801">
    <property type="entry name" value="Acetyl-CoA synthetase-like"/>
    <property type="match status" value="1"/>
</dbReference>
<evidence type="ECO:0000313" key="2">
    <source>
        <dbReference type="EMBL" id="KAF2010019.1"/>
    </source>
</evidence>